<dbReference type="PANTHER" id="PTHR11571:SF150">
    <property type="entry name" value="GLUTATHIONE S-TRANSFERASE"/>
    <property type="match status" value="1"/>
</dbReference>
<dbReference type="SUPFAM" id="SSF47616">
    <property type="entry name" value="GST C-terminal domain-like"/>
    <property type="match status" value="1"/>
</dbReference>
<dbReference type="InterPro" id="IPR036282">
    <property type="entry name" value="Glutathione-S-Trfase_C_sf"/>
</dbReference>
<dbReference type="Proteomes" id="UP000008144">
    <property type="component" value="Unassembled WGS sequence"/>
</dbReference>
<dbReference type="InParanoid" id="F6QSB8"/>
<gene>
    <name evidence="4" type="primary">LOC100182061</name>
</gene>
<sequence length="202" mass="22786">TKEMPSYKLSYFNGRGRAELIRIMFAEAGVKFVDDRITDNWPKRKAEFPFGQLPVLEIDGTQLSQTAAIVGYLAKKFNFLSEDDLTNGKVQEIIGIFGDCFAKLPFFEKDEKKKAAAVAEQVNTKIIPAFTKIQEKFVPDCSSTLLGEFTVADMALLTVVDSINDFDKTVFENFPKLKKVYNDTCARPKIAAYLKTRPETPF</sequence>
<feature type="domain" description="GST N-terminal" evidence="2">
    <location>
        <begin position="5"/>
        <end position="81"/>
    </location>
</feature>
<dbReference type="PANTHER" id="PTHR11571">
    <property type="entry name" value="GLUTATHIONE S-TRANSFERASE"/>
    <property type="match status" value="1"/>
</dbReference>
<dbReference type="PROSITE" id="PS50404">
    <property type="entry name" value="GST_NTER"/>
    <property type="match status" value="1"/>
</dbReference>
<evidence type="ECO:0000256" key="1">
    <source>
        <dbReference type="ARBA" id="ARBA00012452"/>
    </source>
</evidence>
<dbReference type="SFLD" id="SFLDS00019">
    <property type="entry name" value="Glutathione_Transferase_(cytos"/>
    <property type="match status" value="1"/>
</dbReference>
<dbReference type="InterPro" id="IPR004045">
    <property type="entry name" value="Glutathione_S-Trfase_N"/>
</dbReference>
<dbReference type="FunFam" id="1.20.1050.10:FF:000030">
    <property type="entry name" value="Glutathione S-transferase S1"/>
    <property type="match status" value="1"/>
</dbReference>
<evidence type="ECO:0000313" key="4">
    <source>
        <dbReference type="Ensembl" id="ENSCINP00000001243.3"/>
    </source>
</evidence>
<protein>
    <recommendedName>
        <fullName evidence="1">glutathione transferase</fullName>
        <ecNumber evidence="1">2.5.1.18</ecNumber>
    </recommendedName>
</protein>
<dbReference type="GeneTree" id="ENSGT00940000160278"/>
<dbReference type="PROSITE" id="PS50405">
    <property type="entry name" value="GST_CTER"/>
    <property type="match status" value="1"/>
</dbReference>
<reference evidence="5" key="1">
    <citation type="journal article" date="2002" name="Science">
        <title>The draft genome of Ciona intestinalis: insights into chordate and vertebrate origins.</title>
        <authorList>
            <person name="Dehal P."/>
            <person name="Satou Y."/>
            <person name="Campbell R.K."/>
            <person name="Chapman J."/>
            <person name="Degnan B."/>
            <person name="De Tomaso A."/>
            <person name="Davidson B."/>
            <person name="Di Gregorio A."/>
            <person name="Gelpke M."/>
            <person name="Goodstein D.M."/>
            <person name="Harafuji N."/>
            <person name="Hastings K.E."/>
            <person name="Ho I."/>
            <person name="Hotta K."/>
            <person name="Huang W."/>
            <person name="Kawashima T."/>
            <person name="Lemaire P."/>
            <person name="Martinez D."/>
            <person name="Meinertzhagen I.A."/>
            <person name="Necula S."/>
            <person name="Nonaka M."/>
            <person name="Putnam N."/>
            <person name="Rash S."/>
            <person name="Saiga H."/>
            <person name="Satake M."/>
            <person name="Terry A."/>
            <person name="Yamada L."/>
            <person name="Wang H.G."/>
            <person name="Awazu S."/>
            <person name="Azumi K."/>
            <person name="Boore J."/>
            <person name="Branno M."/>
            <person name="Chin-Bow S."/>
            <person name="DeSantis R."/>
            <person name="Doyle S."/>
            <person name="Francino P."/>
            <person name="Keys D.N."/>
            <person name="Haga S."/>
            <person name="Hayashi H."/>
            <person name="Hino K."/>
            <person name="Imai K.S."/>
            <person name="Inaba K."/>
            <person name="Kano S."/>
            <person name="Kobayashi K."/>
            <person name="Kobayashi M."/>
            <person name="Lee B.I."/>
            <person name="Makabe K.W."/>
            <person name="Manohar C."/>
            <person name="Matassi G."/>
            <person name="Medina M."/>
            <person name="Mochizuki Y."/>
            <person name="Mount S."/>
            <person name="Morishita T."/>
            <person name="Miura S."/>
            <person name="Nakayama A."/>
            <person name="Nishizaka S."/>
            <person name="Nomoto H."/>
            <person name="Ohta F."/>
            <person name="Oishi K."/>
            <person name="Rigoutsos I."/>
            <person name="Sano M."/>
            <person name="Sasaki A."/>
            <person name="Sasakura Y."/>
            <person name="Shoguchi E."/>
            <person name="Shin-i T."/>
            <person name="Spagnuolo A."/>
            <person name="Stainier D."/>
            <person name="Suzuki M.M."/>
            <person name="Tassy O."/>
            <person name="Takatori N."/>
            <person name="Tokuoka M."/>
            <person name="Yagi K."/>
            <person name="Yoshizaki F."/>
            <person name="Wada S."/>
            <person name="Zhang C."/>
            <person name="Hyatt P.D."/>
            <person name="Larimer F."/>
            <person name="Detter C."/>
            <person name="Doggett N."/>
            <person name="Glavina T."/>
            <person name="Hawkins T."/>
            <person name="Richardson P."/>
            <person name="Lucas S."/>
            <person name="Kohara Y."/>
            <person name="Levine M."/>
            <person name="Satoh N."/>
            <person name="Rokhsar D.S."/>
        </authorList>
    </citation>
    <scope>NUCLEOTIDE SEQUENCE [LARGE SCALE GENOMIC DNA]</scope>
</reference>
<proteinExistence type="predicted"/>
<evidence type="ECO:0000259" key="3">
    <source>
        <dbReference type="PROSITE" id="PS50405"/>
    </source>
</evidence>
<dbReference type="FunFam" id="3.40.30.10:FF:000258">
    <property type="entry name" value="Glutathione S-transferase"/>
    <property type="match status" value="1"/>
</dbReference>
<dbReference type="HOGENOM" id="CLU_039475_1_0_1"/>
<name>F6QSB8_CIOIN</name>
<dbReference type="InterPro" id="IPR050213">
    <property type="entry name" value="GST_superfamily"/>
</dbReference>
<dbReference type="OMA" id="IRIMFAE"/>
<dbReference type="SUPFAM" id="SSF52833">
    <property type="entry name" value="Thioredoxin-like"/>
    <property type="match status" value="1"/>
</dbReference>
<dbReference type="EC" id="2.5.1.18" evidence="1"/>
<dbReference type="Pfam" id="PF02798">
    <property type="entry name" value="GST_N"/>
    <property type="match status" value="1"/>
</dbReference>
<dbReference type="STRING" id="7719.ENSCINP00000001243"/>
<feature type="domain" description="GST C-terminal" evidence="3">
    <location>
        <begin position="72"/>
        <end position="202"/>
    </location>
</feature>
<reference evidence="4" key="3">
    <citation type="submission" date="2025-09" db="UniProtKB">
        <authorList>
            <consortium name="Ensembl"/>
        </authorList>
    </citation>
    <scope>IDENTIFICATION</scope>
</reference>
<dbReference type="Gene3D" id="1.20.1050.10">
    <property type="match status" value="1"/>
</dbReference>
<dbReference type="AlphaFoldDB" id="F6QSB8"/>
<evidence type="ECO:0000259" key="2">
    <source>
        <dbReference type="PROSITE" id="PS50404"/>
    </source>
</evidence>
<dbReference type="InterPro" id="IPR004046">
    <property type="entry name" value="GST_C"/>
</dbReference>
<dbReference type="GO" id="GO:0004364">
    <property type="term" value="F:glutathione transferase activity"/>
    <property type="evidence" value="ECO:0000318"/>
    <property type="project" value="GO_Central"/>
</dbReference>
<reference evidence="4" key="2">
    <citation type="submission" date="2025-08" db="UniProtKB">
        <authorList>
            <consortium name="Ensembl"/>
        </authorList>
    </citation>
    <scope>IDENTIFICATION</scope>
</reference>
<keyword evidence="5" id="KW-1185">Reference proteome</keyword>
<dbReference type="SFLD" id="SFLDG00363">
    <property type="entry name" value="AMPS_(cytGST):_Alpha-__Mu-__Pi"/>
    <property type="match status" value="1"/>
</dbReference>
<dbReference type="Ensembl" id="ENSCINT00000001243.3">
    <property type="protein sequence ID" value="ENSCINP00000001243.3"/>
    <property type="gene ID" value="ENSCING00000000677.3"/>
</dbReference>
<evidence type="ECO:0000313" key="5">
    <source>
        <dbReference type="Proteomes" id="UP000008144"/>
    </source>
</evidence>
<organism evidence="4 5">
    <name type="scientific">Ciona intestinalis</name>
    <name type="common">Transparent sea squirt</name>
    <name type="synonym">Ascidia intestinalis</name>
    <dbReference type="NCBI Taxonomy" id="7719"/>
    <lineage>
        <taxon>Eukaryota</taxon>
        <taxon>Metazoa</taxon>
        <taxon>Chordata</taxon>
        <taxon>Tunicata</taxon>
        <taxon>Ascidiacea</taxon>
        <taxon>Phlebobranchia</taxon>
        <taxon>Cionidae</taxon>
        <taxon>Ciona</taxon>
    </lineage>
</organism>
<dbReference type="CDD" id="cd03039">
    <property type="entry name" value="GST_N_Sigma_like"/>
    <property type="match status" value="1"/>
</dbReference>
<dbReference type="GO" id="GO:0006749">
    <property type="term" value="P:glutathione metabolic process"/>
    <property type="evidence" value="ECO:0000318"/>
    <property type="project" value="GO_Central"/>
</dbReference>
<dbReference type="InterPro" id="IPR040079">
    <property type="entry name" value="Glutathione_S-Trfase"/>
</dbReference>
<dbReference type="InterPro" id="IPR036249">
    <property type="entry name" value="Thioredoxin-like_sf"/>
</dbReference>
<dbReference type="SFLD" id="SFLDG01205">
    <property type="entry name" value="AMPS.1"/>
    <property type="match status" value="1"/>
</dbReference>
<dbReference type="Gene3D" id="3.40.30.10">
    <property type="entry name" value="Glutaredoxin"/>
    <property type="match status" value="1"/>
</dbReference>
<dbReference type="Pfam" id="PF14497">
    <property type="entry name" value="GST_C_3"/>
    <property type="match status" value="1"/>
</dbReference>
<accession>F6QSB8</accession>
<dbReference type="InterPro" id="IPR010987">
    <property type="entry name" value="Glutathione-S-Trfase_C-like"/>
</dbReference>